<name>A0A564YYB5_HYMDI</name>
<accession>A0A564YYB5</accession>
<organism evidence="1 2">
    <name type="scientific">Hymenolepis diminuta</name>
    <name type="common">Rat tapeworm</name>
    <dbReference type="NCBI Taxonomy" id="6216"/>
    <lineage>
        <taxon>Eukaryota</taxon>
        <taxon>Metazoa</taxon>
        <taxon>Spiralia</taxon>
        <taxon>Lophotrochozoa</taxon>
        <taxon>Platyhelminthes</taxon>
        <taxon>Cestoda</taxon>
        <taxon>Eucestoda</taxon>
        <taxon>Cyclophyllidea</taxon>
        <taxon>Hymenolepididae</taxon>
        <taxon>Hymenolepis</taxon>
    </lineage>
</organism>
<gene>
    <name evidence="1" type="ORF">WMSIL1_LOCUS10600</name>
</gene>
<dbReference type="EMBL" id="CABIJS010000455">
    <property type="protein sequence ID" value="VUZ52009.1"/>
    <property type="molecule type" value="Genomic_DNA"/>
</dbReference>
<keyword evidence="2" id="KW-1185">Reference proteome</keyword>
<evidence type="ECO:0000313" key="1">
    <source>
        <dbReference type="EMBL" id="VUZ52009.1"/>
    </source>
</evidence>
<dbReference type="AlphaFoldDB" id="A0A564YYB5"/>
<evidence type="ECO:0000313" key="2">
    <source>
        <dbReference type="Proteomes" id="UP000321570"/>
    </source>
</evidence>
<proteinExistence type="predicted"/>
<sequence length="81" mass="9470">MIHPPRSSLRNVFSKIIFKLNSFAFAILSDRHWWMINASNKRKTILLSQLLTPREVVAQNAGQAVLPYRQDRICFQTNFSH</sequence>
<reference evidence="1 2" key="1">
    <citation type="submission" date="2019-07" db="EMBL/GenBank/DDBJ databases">
        <authorList>
            <person name="Jastrzebski P J."/>
            <person name="Paukszto L."/>
            <person name="Jastrzebski P J."/>
        </authorList>
    </citation>
    <scope>NUCLEOTIDE SEQUENCE [LARGE SCALE GENOMIC DNA]</scope>
    <source>
        <strain evidence="1 2">WMS-il1</strain>
    </source>
</reference>
<protein>
    <submittedName>
        <fullName evidence="1">Uncharacterized protein</fullName>
    </submittedName>
</protein>
<dbReference type="Proteomes" id="UP000321570">
    <property type="component" value="Unassembled WGS sequence"/>
</dbReference>